<dbReference type="EMBL" id="JAAOIV010000003">
    <property type="protein sequence ID" value="NHN55363.1"/>
    <property type="molecule type" value="Genomic_DNA"/>
</dbReference>
<proteinExistence type="predicted"/>
<gene>
    <name evidence="2" type="ORF">G9U51_06135</name>
</gene>
<protein>
    <submittedName>
        <fullName evidence="2">DUF3180 domain-containing protein</fullName>
    </submittedName>
</protein>
<feature type="transmembrane region" description="Helical" evidence="1">
    <location>
        <begin position="120"/>
        <end position="138"/>
    </location>
</feature>
<evidence type="ECO:0000313" key="2">
    <source>
        <dbReference type="EMBL" id="NHN55363.1"/>
    </source>
</evidence>
<comment type="caution">
    <text evidence="2">The sequence shown here is derived from an EMBL/GenBank/DDBJ whole genome shotgun (WGS) entry which is preliminary data.</text>
</comment>
<keyword evidence="3" id="KW-1185">Reference proteome</keyword>
<reference evidence="2" key="1">
    <citation type="submission" date="2020-03" db="EMBL/GenBank/DDBJ databases">
        <title>Draft sequencing of Calidifontibacter sp. DB0510.</title>
        <authorList>
            <person name="Kim D.-U."/>
        </authorList>
    </citation>
    <scope>NUCLEOTIDE SEQUENCE</scope>
    <source>
        <strain evidence="2">DB0510</strain>
    </source>
</reference>
<feature type="transmembrane region" description="Helical" evidence="1">
    <location>
        <begin position="41"/>
        <end position="61"/>
    </location>
</feature>
<name>A0A967B0U0_9MICO</name>
<dbReference type="InterPro" id="IPR021517">
    <property type="entry name" value="DUF3180"/>
</dbReference>
<dbReference type="Proteomes" id="UP000744769">
    <property type="component" value="Unassembled WGS sequence"/>
</dbReference>
<organism evidence="2 3">
    <name type="scientific">Metallococcus carri</name>
    <dbReference type="NCBI Taxonomy" id="1656884"/>
    <lineage>
        <taxon>Bacteria</taxon>
        <taxon>Bacillati</taxon>
        <taxon>Actinomycetota</taxon>
        <taxon>Actinomycetes</taxon>
        <taxon>Micrococcales</taxon>
        <taxon>Dermacoccaceae</taxon>
        <taxon>Metallococcus</taxon>
    </lineage>
</organism>
<dbReference type="RefSeq" id="WP_166194723.1">
    <property type="nucleotide sequence ID" value="NZ_JAAOIV010000003.1"/>
</dbReference>
<keyword evidence="1" id="KW-1133">Transmembrane helix</keyword>
<feature type="transmembrane region" description="Helical" evidence="1">
    <location>
        <begin position="12"/>
        <end position="29"/>
    </location>
</feature>
<feature type="transmembrane region" description="Helical" evidence="1">
    <location>
        <begin position="82"/>
        <end position="100"/>
    </location>
</feature>
<dbReference type="AlphaFoldDB" id="A0A967B0U0"/>
<evidence type="ECO:0000256" key="1">
    <source>
        <dbReference type="SAM" id="Phobius"/>
    </source>
</evidence>
<accession>A0A967B0U0</accession>
<keyword evidence="1" id="KW-0472">Membrane</keyword>
<sequence length="162" mass="17484">MKNTGVAIKHVVLGGLIAFVLSFGGLRLWTSWGHPMPDVSWFAVAVLVLMAAVMLAGGWQIRAYRRHESVRIPSPQLARRTLVAGQACAWVGAIMAGWYAGHAAVDARHLDSDHARSMLLVSGVAALAAIALSVVGLLTQHWCRIDEDGQDEDDDADALRTY</sequence>
<keyword evidence="1" id="KW-0812">Transmembrane</keyword>
<dbReference type="Pfam" id="PF11377">
    <property type="entry name" value="DUF3180"/>
    <property type="match status" value="1"/>
</dbReference>
<evidence type="ECO:0000313" key="3">
    <source>
        <dbReference type="Proteomes" id="UP000744769"/>
    </source>
</evidence>